<accession>A0ABW7ALR0</accession>
<reference evidence="2 3" key="1">
    <citation type="submission" date="2024-10" db="EMBL/GenBank/DDBJ databases">
        <authorList>
            <person name="Topkara A.R."/>
            <person name="Saygin H."/>
        </authorList>
    </citation>
    <scope>NUCLEOTIDE SEQUENCE [LARGE SCALE GENOMIC DNA]</scope>
    <source>
        <strain evidence="2 3">M3C6</strain>
    </source>
</reference>
<name>A0ABW7ALR0_9ACTN</name>
<gene>
    <name evidence="2" type="ORF">ACFLIM_34530</name>
</gene>
<dbReference type="InterPro" id="IPR021257">
    <property type="entry name" value="DUF2809"/>
</dbReference>
<keyword evidence="1" id="KW-1133">Transmembrane helix</keyword>
<evidence type="ECO:0000313" key="3">
    <source>
        <dbReference type="Proteomes" id="UP001603978"/>
    </source>
</evidence>
<feature type="transmembrane region" description="Helical" evidence="1">
    <location>
        <begin position="35"/>
        <end position="50"/>
    </location>
</feature>
<sequence>MPRLPVALAAALTVLVGLGVRILWDGPVSKYTGDALYTVLVYTLVLLAWPRLRPWVVALLAAGLSGAIEFAQLGDIPAALRPVLGSTFNPPDLFWYAVGAAAAWAAHARWLRRPPPAAEPATADGGPNHAP</sequence>
<dbReference type="Proteomes" id="UP001603978">
    <property type="component" value="Unassembled WGS sequence"/>
</dbReference>
<organism evidence="2 3">
    <name type="scientific">Nonomuraea marmarensis</name>
    <dbReference type="NCBI Taxonomy" id="3351344"/>
    <lineage>
        <taxon>Bacteria</taxon>
        <taxon>Bacillati</taxon>
        <taxon>Actinomycetota</taxon>
        <taxon>Actinomycetes</taxon>
        <taxon>Streptosporangiales</taxon>
        <taxon>Streptosporangiaceae</taxon>
        <taxon>Nonomuraea</taxon>
    </lineage>
</organism>
<proteinExistence type="predicted"/>
<comment type="caution">
    <text evidence="2">The sequence shown here is derived from an EMBL/GenBank/DDBJ whole genome shotgun (WGS) entry which is preliminary data.</text>
</comment>
<dbReference type="Pfam" id="PF10990">
    <property type="entry name" value="DUF2809"/>
    <property type="match status" value="1"/>
</dbReference>
<evidence type="ECO:0000256" key="1">
    <source>
        <dbReference type="SAM" id="Phobius"/>
    </source>
</evidence>
<dbReference type="EMBL" id="JBICRM010000027">
    <property type="protein sequence ID" value="MFG1708334.1"/>
    <property type="molecule type" value="Genomic_DNA"/>
</dbReference>
<dbReference type="RefSeq" id="WP_393172567.1">
    <property type="nucleotide sequence ID" value="NZ_JBICRM010000027.1"/>
</dbReference>
<keyword evidence="1" id="KW-0812">Transmembrane</keyword>
<keyword evidence="1" id="KW-0472">Membrane</keyword>
<evidence type="ECO:0000313" key="2">
    <source>
        <dbReference type="EMBL" id="MFG1708334.1"/>
    </source>
</evidence>
<keyword evidence="3" id="KW-1185">Reference proteome</keyword>
<protein>
    <submittedName>
        <fullName evidence="2">DUF2809 domain-containing protein</fullName>
    </submittedName>
</protein>